<dbReference type="Pfam" id="PF07722">
    <property type="entry name" value="Peptidase_C26"/>
    <property type="match status" value="1"/>
</dbReference>
<dbReference type="SUPFAM" id="SSF52317">
    <property type="entry name" value="Class I glutamine amidotransferase-like"/>
    <property type="match status" value="1"/>
</dbReference>
<dbReference type="Proteomes" id="UP000192161">
    <property type="component" value="Chromosome"/>
</dbReference>
<keyword evidence="1" id="KW-0378">Hydrolase</keyword>
<dbReference type="InterPro" id="IPR011697">
    <property type="entry name" value="Peptidase_C26"/>
</dbReference>
<dbReference type="AlphaFoldDB" id="A0AA47KVV4"/>
<organism evidence="1 2">
    <name type="scientific">Lactococcus lactis subsp. cremoris</name>
    <name type="common">Streptococcus cremoris</name>
    <dbReference type="NCBI Taxonomy" id="1359"/>
    <lineage>
        <taxon>Bacteria</taxon>
        <taxon>Bacillati</taxon>
        <taxon>Bacillota</taxon>
        <taxon>Bacilli</taxon>
        <taxon>Lactobacillales</taxon>
        <taxon>Streptococcaceae</taxon>
        <taxon>Lactococcus</taxon>
    </lineage>
</organism>
<dbReference type="PROSITE" id="PS51273">
    <property type="entry name" value="GATASE_TYPE_1"/>
    <property type="match status" value="1"/>
</dbReference>
<dbReference type="InterPro" id="IPR029062">
    <property type="entry name" value="Class_I_gatase-like"/>
</dbReference>
<evidence type="ECO:0000313" key="1">
    <source>
        <dbReference type="EMBL" id="WGL39627.1"/>
    </source>
</evidence>
<dbReference type="PANTHER" id="PTHR43235:SF1">
    <property type="entry name" value="GLUTAMINE AMIDOTRANSFERASE PB2B2.05-RELATED"/>
    <property type="match status" value="1"/>
</dbReference>
<dbReference type="PANTHER" id="PTHR43235">
    <property type="entry name" value="GLUTAMINE AMIDOTRANSFERASE PB2B2.05-RELATED"/>
    <property type="match status" value="1"/>
</dbReference>
<sequence length="146" mass="16265">MTGFELAAIKAALEANKPILGVCRGLQLLNVYFGGTLYQDLSLTSSQIKHLQSPTPQEVPTHHISVEKESSLGFLPENYMVNSFHHQVIKDLGQGLQAIAHGNDGLVEAIENKEKHVLAVQWHPECTWETENFDKKIFEIFANGDI</sequence>
<proteinExistence type="predicted"/>
<dbReference type="GO" id="GO:0005829">
    <property type="term" value="C:cytosol"/>
    <property type="evidence" value="ECO:0007669"/>
    <property type="project" value="TreeGrafter"/>
</dbReference>
<protein>
    <submittedName>
        <fullName evidence="1">Gamma-glutamyl-gamma-aminobutyrate hydrolase family protein</fullName>
    </submittedName>
</protein>
<dbReference type="EMBL" id="CP015901">
    <property type="protein sequence ID" value="WGL39627.1"/>
    <property type="molecule type" value="Genomic_DNA"/>
</dbReference>
<dbReference type="CDD" id="cd01745">
    <property type="entry name" value="GATase1_2"/>
    <property type="match status" value="1"/>
</dbReference>
<evidence type="ECO:0000313" key="2">
    <source>
        <dbReference type="Proteomes" id="UP000192161"/>
    </source>
</evidence>
<accession>A0AA47KVV4</accession>
<name>A0AA47KVV4_LACLC</name>
<dbReference type="InterPro" id="IPR044668">
    <property type="entry name" value="PuuD-like"/>
</dbReference>
<gene>
    <name evidence="1" type="ORF">LLJM3_03370</name>
</gene>
<dbReference type="Gene3D" id="3.40.50.880">
    <property type="match status" value="1"/>
</dbReference>
<reference evidence="1 2" key="1">
    <citation type="journal article" date="2017" name="BMC Genomics">
        <title>Comparative and functional genomics of the Lactococcus lactis taxon; insights into evolution and niche adaptation.</title>
        <authorList>
            <person name="Kelleher P."/>
            <person name="Bottacini F."/>
            <person name="Mahony J."/>
            <person name="Kilcawley K.N."/>
            <person name="van Sinderen D."/>
        </authorList>
    </citation>
    <scope>NUCLEOTIDE SEQUENCE [LARGE SCALE GENOMIC DNA]</scope>
    <source>
        <strain evidence="1 2">JM3</strain>
    </source>
</reference>
<dbReference type="GO" id="GO:0016811">
    <property type="term" value="F:hydrolase activity, acting on carbon-nitrogen (but not peptide) bonds, in linear amides"/>
    <property type="evidence" value="ECO:0007669"/>
    <property type="project" value="InterPro"/>
</dbReference>